<evidence type="ECO:0000259" key="1">
    <source>
        <dbReference type="PROSITE" id="PS51029"/>
    </source>
</evidence>
<dbReference type="PANTHER" id="PTHR21505:SF12">
    <property type="entry name" value="MADF DOMAIN-CONTAINING PROTEIN-RELATED"/>
    <property type="match status" value="1"/>
</dbReference>
<dbReference type="Pfam" id="PF10545">
    <property type="entry name" value="MADF_DNA_bdg"/>
    <property type="match status" value="1"/>
</dbReference>
<dbReference type="OrthoDB" id="7553320at2759"/>
<dbReference type="EMBL" id="QOIP01000010">
    <property type="protein sequence ID" value="RLU17693.1"/>
    <property type="molecule type" value="Genomic_DNA"/>
</dbReference>
<dbReference type="InterPro" id="IPR006578">
    <property type="entry name" value="MADF-dom"/>
</dbReference>
<feature type="domain" description="MADF" evidence="1">
    <location>
        <begin position="36"/>
        <end position="135"/>
    </location>
</feature>
<dbReference type="SMART" id="SM00595">
    <property type="entry name" value="MADF"/>
    <property type="match status" value="1"/>
</dbReference>
<evidence type="ECO:0000313" key="3">
    <source>
        <dbReference type="Proteomes" id="UP000279307"/>
    </source>
</evidence>
<gene>
    <name evidence="2" type="ORF">DMN91_009929</name>
</gene>
<dbReference type="PROSITE" id="PS51029">
    <property type="entry name" value="MADF"/>
    <property type="match status" value="1"/>
</dbReference>
<dbReference type="AlphaFoldDB" id="A0A3L8DC37"/>
<name>A0A3L8DC37_OOCBI</name>
<reference evidence="2 3" key="1">
    <citation type="journal article" date="2018" name="Genome Res.">
        <title>The genomic architecture and molecular evolution of ant odorant receptors.</title>
        <authorList>
            <person name="McKenzie S.K."/>
            <person name="Kronauer D.J.C."/>
        </authorList>
    </citation>
    <scope>NUCLEOTIDE SEQUENCE [LARGE SCALE GENOMIC DNA]</scope>
    <source>
        <strain evidence="2">Clonal line C1</strain>
    </source>
</reference>
<protein>
    <recommendedName>
        <fullName evidence="1">MADF domain-containing protein</fullName>
    </recommendedName>
</protein>
<comment type="caution">
    <text evidence="2">The sequence shown here is derived from an EMBL/GenBank/DDBJ whole genome shotgun (WGS) entry which is preliminary data.</text>
</comment>
<accession>A0A3L8DC37</accession>
<proteinExistence type="predicted"/>
<dbReference type="PANTHER" id="PTHR21505">
    <property type="entry name" value="MADF DOMAIN-CONTAINING PROTEIN-RELATED"/>
    <property type="match status" value="1"/>
</dbReference>
<dbReference type="Proteomes" id="UP000279307">
    <property type="component" value="Chromosome 10"/>
</dbReference>
<evidence type="ECO:0000313" key="2">
    <source>
        <dbReference type="EMBL" id="RLU17693.1"/>
    </source>
</evidence>
<organism evidence="2 3">
    <name type="scientific">Ooceraea biroi</name>
    <name type="common">Clonal raider ant</name>
    <name type="synonym">Cerapachys biroi</name>
    <dbReference type="NCBI Taxonomy" id="2015173"/>
    <lineage>
        <taxon>Eukaryota</taxon>
        <taxon>Metazoa</taxon>
        <taxon>Ecdysozoa</taxon>
        <taxon>Arthropoda</taxon>
        <taxon>Hexapoda</taxon>
        <taxon>Insecta</taxon>
        <taxon>Pterygota</taxon>
        <taxon>Neoptera</taxon>
        <taxon>Endopterygota</taxon>
        <taxon>Hymenoptera</taxon>
        <taxon>Apocrita</taxon>
        <taxon>Aculeata</taxon>
        <taxon>Formicoidea</taxon>
        <taxon>Formicidae</taxon>
        <taxon>Dorylinae</taxon>
        <taxon>Ooceraea</taxon>
    </lineage>
</organism>
<sequence length="308" mass="35374">MEMVSRRSRDHMLQSAIFGITESQSRSMDLTKEQTKMLVLYEQHPCLYVQKSEDYHNRDKRLKALQTIAQQFHEMTGYIVSIDVIKKKIASLGTQYLEQINKIQKSKSSGAGTDDVFKPTWWLFEELSFLAPHIASRKGESSISKNIVTKSYVDTFSSSQDREYDEDVDDLCFVDVQRVLGSNSHNIPKKDFSAPIKTINSSATPSTSHNKTEEIFEIQSVHSDTSSVSSLQLTSGKESVRKKKKIESKENTSEAFWTNVNTVLKDINKDDHEDDGLHHWILFLKSELKCIKDKRRLRRVQADILHLV</sequence>